<dbReference type="Proteomes" id="UP000027265">
    <property type="component" value="Unassembled WGS sequence"/>
</dbReference>
<feature type="region of interest" description="Disordered" evidence="1">
    <location>
        <begin position="422"/>
        <end position="528"/>
    </location>
</feature>
<name>A0A067QE23_9AGAM</name>
<feature type="region of interest" description="Disordered" evidence="1">
    <location>
        <begin position="259"/>
        <end position="282"/>
    </location>
</feature>
<dbReference type="InParanoid" id="A0A067QE23"/>
<evidence type="ECO:0000256" key="1">
    <source>
        <dbReference type="SAM" id="MobiDB-lite"/>
    </source>
</evidence>
<gene>
    <name evidence="2" type="ORF">JAAARDRAFT_188459</name>
</gene>
<sequence>MAPVERINAAKAALRPFSYVLYMFSHRVNLWHSCIANASPRDLEAWIPFIENEFDQFESALSAARDVVNTYLDVYRPLRLTRLVADLQHLKWGAVAQRRRLSAADLIELSPDHFNVDASFWKDELPEWVHDRPMAAKFWLAEDASAPSVDPQMISGDVTPVSAPSAHLNPCLLPPPPQPSSARIPAIAKGKSKADAQDVPMKDADMTVGRESEKEEAAIVEEGGGQDTSGQELEDEEMDLGDDGGDVLMEVAEGGECVAGSSRQKHPALDSPHKVTPKRVKSKDAANEPLEILDASISGYLVDLTKLFRMMFATPCVTCARANAICTNYKDGGNCLWCTAKHYNCGHKGTTSALIPNPYFDPKAQPIRVIRPPNKGKSKAKATTKDVEPMGLPGPVYGPGTTVFSGLPPDAPHIPNKRAVPAAMEPQTELEPPAPVCPKLKRGIAKGNKPDADPPVDPTNELQPPAPVPPKTKRGAPKATVQDADPPAVAPPPERPSRSKKSKLKEVIVNSEEDIAEPEKPKAPLKEGGKSLQLIVHLPPKPKPVAGGSKITTIDFEPKDPKVKIQASSAVLDVPMSYPLVPKFQDRIANAVGILPRTQDELNAIIQQAVDKATEKIVEEELKPLCDDVATLKAKSRKLEKLCEELSTEVDSTRKGLLDLRSVAITSNDIAKLEKAHDADMRELKKRVGFYVSLPQS</sequence>
<feature type="region of interest" description="Disordered" evidence="1">
    <location>
        <begin position="176"/>
        <end position="237"/>
    </location>
</feature>
<dbReference type="HOGENOM" id="CLU_031305_0_0_1"/>
<proteinExistence type="predicted"/>
<feature type="region of interest" description="Disordered" evidence="1">
    <location>
        <begin position="365"/>
        <end position="392"/>
    </location>
</feature>
<reference evidence="3" key="1">
    <citation type="journal article" date="2014" name="Proc. Natl. Acad. Sci. U.S.A.">
        <title>Extensive sampling of basidiomycete genomes demonstrates inadequacy of the white-rot/brown-rot paradigm for wood decay fungi.</title>
        <authorList>
            <person name="Riley R."/>
            <person name="Salamov A.A."/>
            <person name="Brown D.W."/>
            <person name="Nagy L.G."/>
            <person name="Floudas D."/>
            <person name="Held B.W."/>
            <person name="Levasseur A."/>
            <person name="Lombard V."/>
            <person name="Morin E."/>
            <person name="Otillar R."/>
            <person name="Lindquist E.A."/>
            <person name="Sun H."/>
            <person name="LaButti K.M."/>
            <person name="Schmutz J."/>
            <person name="Jabbour D."/>
            <person name="Luo H."/>
            <person name="Baker S.E."/>
            <person name="Pisabarro A.G."/>
            <person name="Walton J.D."/>
            <person name="Blanchette R.A."/>
            <person name="Henrissat B."/>
            <person name="Martin F."/>
            <person name="Cullen D."/>
            <person name="Hibbett D.S."/>
            <person name="Grigoriev I.V."/>
        </authorList>
    </citation>
    <scope>NUCLEOTIDE SEQUENCE [LARGE SCALE GENOMIC DNA]</scope>
    <source>
        <strain evidence="3">MUCL 33604</strain>
    </source>
</reference>
<keyword evidence="3" id="KW-1185">Reference proteome</keyword>
<accession>A0A067QE23</accession>
<evidence type="ECO:0000313" key="3">
    <source>
        <dbReference type="Proteomes" id="UP000027265"/>
    </source>
</evidence>
<dbReference type="AlphaFoldDB" id="A0A067QE23"/>
<evidence type="ECO:0000313" key="2">
    <source>
        <dbReference type="EMBL" id="KDQ65209.1"/>
    </source>
</evidence>
<feature type="compositionally biased region" description="Basic and acidic residues" evidence="1">
    <location>
        <begin position="517"/>
        <end position="528"/>
    </location>
</feature>
<organism evidence="2 3">
    <name type="scientific">Jaapia argillacea MUCL 33604</name>
    <dbReference type="NCBI Taxonomy" id="933084"/>
    <lineage>
        <taxon>Eukaryota</taxon>
        <taxon>Fungi</taxon>
        <taxon>Dikarya</taxon>
        <taxon>Basidiomycota</taxon>
        <taxon>Agaricomycotina</taxon>
        <taxon>Agaricomycetes</taxon>
        <taxon>Agaricomycetidae</taxon>
        <taxon>Jaapiales</taxon>
        <taxon>Jaapiaceae</taxon>
        <taxon>Jaapia</taxon>
    </lineage>
</organism>
<feature type="compositionally biased region" description="Basic and acidic residues" evidence="1">
    <location>
        <begin position="192"/>
        <end position="217"/>
    </location>
</feature>
<protein>
    <submittedName>
        <fullName evidence="2">Uncharacterized protein</fullName>
    </submittedName>
</protein>
<dbReference type="EMBL" id="KL197709">
    <property type="protein sequence ID" value="KDQ65209.1"/>
    <property type="molecule type" value="Genomic_DNA"/>
</dbReference>